<reference evidence="5" key="1">
    <citation type="journal article" date="2014" name="Int. J. Syst. Evol. Microbiol.">
        <title>Complete genome sequence of Corynebacterium casei LMG S-19264T (=DSM 44701T), isolated from a smear-ripened cheese.</title>
        <authorList>
            <consortium name="US DOE Joint Genome Institute (JGI-PGF)"/>
            <person name="Walter F."/>
            <person name="Albersmeier A."/>
            <person name="Kalinowski J."/>
            <person name="Ruckert C."/>
        </authorList>
    </citation>
    <scope>NUCLEOTIDE SEQUENCE</scope>
    <source>
        <strain evidence="5">CGMCC 4.7306</strain>
    </source>
</reference>
<dbReference type="Proteomes" id="UP000613840">
    <property type="component" value="Unassembled WGS sequence"/>
</dbReference>
<evidence type="ECO:0000256" key="2">
    <source>
        <dbReference type="SAM" id="MobiDB-lite"/>
    </source>
</evidence>
<evidence type="ECO:0000259" key="4">
    <source>
        <dbReference type="Pfam" id="PF23359"/>
    </source>
</evidence>
<dbReference type="Gene3D" id="3.30.60.230">
    <property type="entry name" value="Lsr2, dimerization domain"/>
    <property type="match status" value="1"/>
</dbReference>
<dbReference type="EMBL" id="BMMZ01000005">
    <property type="protein sequence ID" value="GGL63961.1"/>
    <property type="molecule type" value="Genomic_DNA"/>
</dbReference>
<gene>
    <name evidence="5" type="ORF">GCM10011575_22970</name>
</gene>
<evidence type="ECO:0000313" key="6">
    <source>
        <dbReference type="Proteomes" id="UP000613840"/>
    </source>
</evidence>
<evidence type="ECO:0000259" key="3">
    <source>
        <dbReference type="Pfam" id="PF11774"/>
    </source>
</evidence>
<dbReference type="Pfam" id="PF23359">
    <property type="entry name" value="Lsr2_DNA-bd"/>
    <property type="match status" value="1"/>
</dbReference>
<dbReference type="GO" id="GO:0003677">
    <property type="term" value="F:DNA binding"/>
    <property type="evidence" value="ECO:0007669"/>
    <property type="project" value="UniProtKB-KW"/>
</dbReference>
<dbReference type="InterPro" id="IPR036625">
    <property type="entry name" value="E3-bd_dom_sf"/>
</dbReference>
<organism evidence="5 6">
    <name type="scientific">Microlunatus endophyticus</name>
    <dbReference type="NCBI Taxonomy" id="1716077"/>
    <lineage>
        <taxon>Bacteria</taxon>
        <taxon>Bacillati</taxon>
        <taxon>Actinomycetota</taxon>
        <taxon>Actinomycetes</taxon>
        <taxon>Propionibacteriales</taxon>
        <taxon>Propionibacteriaceae</taxon>
        <taxon>Microlunatus</taxon>
    </lineage>
</organism>
<sequence>MAHRVTAVLVDDLDGHSAADETVYFALDGLNYEIDLSDEHADQLRECLRPWREHARVVPQSRRQRRRQVNRQANGQPHRAMSRVDRAHAQAIRTWALANGLRVSARGKIPDAIHRAFEEAHAGERVA</sequence>
<dbReference type="Pfam" id="PF11774">
    <property type="entry name" value="Lsr2"/>
    <property type="match status" value="1"/>
</dbReference>
<keyword evidence="6" id="KW-1185">Reference proteome</keyword>
<evidence type="ECO:0000256" key="1">
    <source>
        <dbReference type="ARBA" id="ARBA00023125"/>
    </source>
</evidence>
<feature type="domain" description="Lsr2 DNA-binding" evidence="4">
    <location>
        <begin position="85"/>
        <end position="120"/>
    </location>
</feature>
<proteinExistence type="predicted"/>
<evidence type="ECO:0000313" key="5">
    <source>
        <dbReference type="EMBL" id="GGL63961.1"/>
    </source>
</evidence>
<dbReference type="RefSeq" id="WP_188895511.1">
    <property type="nucleotide sequence ID" value="NZ_BMMZ01000005.1"/>
</dbReference>
<accession>A0A917S9U7</accession>
<feature type="domain" description="Lsr2 dimerization" evidence="3">
    <location>
        <begin position="1"/>
        <end position="57"/>
    </location>
</feature>
<protein>
    <submittedName>
        <fullName evidence="5">Protein lsr2</fullName>
    </submittedName>
</protein>
<reference evidence="5" key="2">
    <citation type="submission" date="2020-09" db="EMBL/GenBank/DDBJ databases">
        <authorList>
            <person name="Sun Q."/>
            <person name="Zhou Y."/>
        </authorList>
    </citation>
    <scope>NUCLEOTIDE SEQUENCE</scope>
    <source>
        <strain evidence="5">CGMCC 4.7306</strain>
    </source>
</reference>
<feature type="region of interest" description="Disordered" evidence="2">
    <location>
        <begin position="58"/>
        <end position="85"/>
    </location>
</feature>
<dbReference type="GO" id="GO:0016746">
    <property type="term" value="F:acyltransferase activity"/>
    <property type="evidence" value="ECO:0007669"/>
    <property type="project" value="InterPro"/>
</dbReference>
<keyword evidence="1" id="KW-0238">DNA-binding</keyword>
<name>A0A917S9U7_9ACTN</name>
<comment type="caution">
    <text evidence="5">The sequence shown here is derived from an EMBL/GenBank/DDBJ whole genome shotgun (WGS) entry which is preliminary data.</text>
</comment>
<dbReference type="InterPro" id="IPR055370">
    <property type="entry name" value="Lsr2_DNA-bd"/>
</dbReference>
<dbReference type="AlphaFoldDB" id="A0A917S9U7"/>
<dbReference type="InterPro" id="IPR024412">
    <property type="entry name" value="Lsr2_dim_dom"/>
</dbReference>
<dbReference type="InterPro" id="IPR042261">
    <property type="entry name" value="Lsr2-like_dimerization"/>
</dbReference>
<dbReference type="Gene3D" id="4.10.320.10">
    <property type="entry name" value="E3-binding domain"/>
    <property type="match status" value="1"/>
</dbReference>